<protein>
    <submittedName>
        <fullName evidence="1">Uncharacterized protein</fullName>
    </submittedName>
</protein>
<dbReference type="EMBL" id="VSSQ01018989">
    <property type="protein sequence ID" value="MPM62676.1"/>
    <property type="molecule type" value="Genomic_DNA"/>
</dbReference>
<organism evidence="1">
    <name type="scientific">bioreactor metagenome</name>
    <dbReference type="NCBI Taxonomy" id="1076179"/>
    <lineage>
        <taxon>unclassified sequences</taxon>
        <taxon>metagenomes</taxon>
        <taxon>ecological metagenomes</taxon>
    </lineage>
</organism>
<gene>
    <name evidence="1" type="ORF">SDC9_109553</name>
</gene>
<dbReference type="AlphaFoldDB" id="A0A645BC56"/>
<comment type="caution">
    <text evidence="1">The sequence shown here is derived from an EMBL/GenBank/DDBJ whole genome shotgun (WGS) entry which is preliminary data.</text>
</comment>
<proteinExistence type="predicted"/>
<reference evidence="1" key="1">
    <citation type="submission" date="2019-08" db="EMBL/GenBank/DDBJ databases">
        <authorList>
            <person name="Kucharzyk K."/>
            <person name="Murdoch R.W."/>
            <person name="Higgins S."/>
            <person name="Loffler F."/>
        </authorList>
    </citation>
    <scope>NUCLEOTIDE SEQUENCE</scope>
</reference>
<sequence length="58" mass="6327">MHLLGLNGIHDYSIILFRKPPAECKTACIVTGKELRVSCVGIDILGMLRCDAPNNFPA</sequence>
<name>A0A645BC56_9ZZZZ</name>
<evidence type="ECO:0000313" key="1">
    <source>
        <dbReference type="EMBL" id="MPM62676.1"/>
    </source>
</evidence>
<accession>A0A645BC56</accession>